<dbReference type="GO" id="GO:0005886">
    <property type="term" value="C:plasma membrane"/>
    <property type="evidence" value="ECO:0007669"/>
    <property type="project" value="UniProtKB-SubCell"/>
</dbReference>
<dbReference type="Proteomes" id="UP000311674">
    <property type="component" value="Unassembled WGS sequence"/>
</dbReference>
<keyword evidence="2" id="KW-0813">Transport</keyword>
<evidence type="ECO:0000313" key="11">
    <source>
        <dbReference type="Proteomes" id="UP000311674"/>
    </source>
</evidence>
<keyword evidence="6 7" id="KW-0472">Membrane</keyword>
<keyword evidence="3" id="KW-1003">Cell membrane</keyword>
<feature type="transmembrane region" description="Helical" evidence="7">
    <location>
        <begin position="314"/>
        <end position="336"/>
    </location>
</feature>
<dbReference type="CDD" id="cd06173">
    <property type="entry name" value="MFS_MefA_like"/>
    <property type="match status" value="1"/>
</dbReference>
<evidence type="ECO:0000313" key="9">
    <source>
        <dbReference type="EMBL" id="VTE36332.1"/>
    </source>
</evidence>
<evidence type="ECO:0000256" key="5">
    <source>
        <dbReference type="ARBA" id="ARBA00022989"/>
    </source>
</evidence>
<keyword evidence="4 7" id="KW-0812">Transmembrane</keyword>
<name>A0A4M9XV57_STREE</name>
<dbReference type="InterPro" id="IPR036259">
    <property type="entry name" value="MFS_trans_sf"/>
</dbReference>
<protein>
    <submittedName>
        <fullName evidence="8">Transporter major facilitator family protein</fullName>
    </submittedName>
</protein>
<evidence type="ECO:0000256" key="2">
    <source>
        <dbReference type="ARBA" id="ARBA00022448"/>
    </source>
</evidence>
<dbReference type="Pfam" id="PF05977">
    <property type="entry name" value="MFS_3"/>
    <property type="match status" value="1"/>
</dbReference>
<accession>A0A4M9XV57</accession>
<dbReference type="PANTHER" id="PTHR23513:SF11">
    <property type="entry name" value="STAPHYLOFERRIN A TRANSPORTER"/>
    <property type="match status" value="1"/>
</dbReference>
<dbReference type="Proteomes" id="UP000310997">
    <property type="component" value="Unassembled WGS sequence"/>
</dbReference>
<evidence type="ECO:0000256" key="1">
    <source>
        <dbReference type="ARBA" id="ARBA00004651"/>
    </source>
</evidence>
<feature type="transmembrane region" description="Helical" evidence="7">
    <location>
        <begin position="144"/>
        <end position="164"/>
    </location>
</feature>
<gene>
    <name evidence="8" type="ORF">SAMEA3390019_01806</name>
    <name evidence="9" type="ORF">SAMEA4038883_00421</name>
</gene>
<dbReference type="AlphaFoldDB" id="A0A4M9XV57"/>
<evidence type="ECO:0000256" key="4">
    <source>
        <dbReference type="ARBA" id="ARBA00022692"/>
    </source>
</evidence>
<feature type="transmembrane region" description="Helical" evidence="7">
    <location>
        <begin position="287"/>
        <end position="308"/>
    </location>
</feature>
<feature type="transmembrane region" description="Helical" evidence="7">
    <location>
        <begin position="348"/>
        <end position="372"/>
    </location>
</feature>
<organism evidence="8 11">
    <name type="scientific">Streptococcus pneumoniae</name>
    <dbReference type="NCBI Taxonomy" id="1313"/>
    <lineage>
        <taxon>Bacteria</taxon>
        <taxon>Bacillati</taxon>
        <taxon>Bacillota</taxon>
        <taxon>Bacilli</taxon>
        <taxon>Lactobacillales</taxon>
        <taxon>Streptococcaceae</taxon>
        <taxon>Streptococcus</taxon>
    </lineage>
</organism>
<proteinExistence type="predicted"/>
<comment type="subcellular location">
    <subcellularLocation>
        <location evidence="1">Cell membrane</location>
        <topology evidence="1">Multi-pass membrane protein</topology>
    </subcellularLocation>
</comment>
<feature type="transmembrane region" description="Helical" evidence="7">
    <location>
        <begin position="76"/>
        <end position="95"/>
    </location>
</feature>
<keyword evidence="5 7" id="KW-1133">Transmembrane helix</keyword>
<feature type="transmembrane region" description="Helical" evidence="7">
    <location>
        <begin position="256"/>
        <end position="275"/>
    </location>
</feature>
<dbReference type="PANTHER" id="PTHR23513">
    <property type="entry name" value="INTEGRAL MEMBRANE EFFLUX PROTEIN-RELATED"/>
    <property type="match status" value="1"/>
</dbReference>
<evidence type="ECO:0000256" key="7">
    <source>
        <dbReference type="SAM" id="Phobius"/>
    </source>
</evidence>
<feature type="transmembrane region" description="Helical" evidence="7">
    <location>
        <begin position="47"/>
        <end position="64"/>
    </location>
</feature>
<dbReference type="EMBL" id="CABDLL010000002">
    <property type="protein sequence ID" value="VTE36332.1"/>
    <property type="molecule type" value="Genomic_DNA"/>
</dbReference>
<evidence type="ECO:0000256" key="3">
    <source>
        <dbReference type="ARBA" id="ARBA00022475"/>
    </source>
</evidence>
<dbReference type="EMBL" id="CABBMN010000015">
    <property type="protein sequence ID" value="VSC33476.1"/>
    <property type="molecule type" value="Genomic_DNA"/>
</dbReference>
<dbReference type="SUPFAM" id="SSF103473">
    <property type="entry name" value="MFS general substrate transporter"/>
    <property type="match status" value="1"/>
</dbReference>
<feature type="transmembrane region" description="Helical" evidence="7">
    <location>
        <begin position="378"/>
        <end position="396"/>
    </location>
</feature>
<dbReference type="RefSeq" id="WP_050248017.1">
    <property type="nucleotide sequence ID" value="NZ_CHPT01000009.1"/>
</dbReference>
<sequence length="403" mass="45871">MKIQNSKLNSKLIILSNITSKLGNVVFDYTNQMLITMIAPTSPKFMAFYQFSENIVSILFNLFAGAIIDKNSRKRLLLITDILSGCTCIVGIFFLKSPYVYISLIITNILLSILSSFNSPAYNAIVKESISSSYIERHLSNFNIFKECSSIISPTLGILIWQTFGLTTAYIFNALSFFISALFTLKIGVKKHNPLKLVRNKNIFMDIKEGMIYIYKQKMVFNLLIFSCFINFFLSGYNILLPYLNNIFQENYSNTYGIILILHSIGSISFSYLNTRFSTSLSLDRKLNFSTMMLGLCMIFVPILHYTINNFNLTLLPFLGIGGFISIFNIQFFTTIQKKVDTDFIGRVYSVIFTVSILFMPIGSIVFGFIFNNIDIEILLFIGIFVILTSLGYHVLNLKNKLP</sequence>
<feature type="transmembrane region" description="Helical" evidence="7">
    <location>
        <begin position="170"/>
        <end position="189"/>
    </location>
</feature>
<feature type="transmembrane region" description="Helical" evidence="7">
    <location>
        <begin position="101"/>
        <end position="123"/>
    </location>
</feature>
<evidence type="ECO:0000313" key="10">
    <source>
        <dbReference type="Proteomes" id="UP000310997"/>
    </source>
</evidence>
<evidence type="ECO:0000313" key="8">
    <source>
        <dbReference type="EMBL" id="VSC33476.1"/>
    </source>
</evidence>
<feature type="transmembrane region" description="Helical" evidence="7">
    <location>
        <begin position="220"/>
        <end position="244"/>
    </location>
</feature>
<dbReference type="Gene3D" id="1.20.1250.20">
    <property type="entry name" value="MFS general substrate transporter like domains"/>
    <property type="match status" value="1"/>
</dbReference>
<dbReference type="InterPro" id="IPR010290">
    <property type="entry name" value="TM_effector"/>
</dbReference>
<evidence type="ECO:0000256" key="6">
    <source>
        <dbReference type="ARBA" id="ARBA00023136"/>
    </source>
</evidence>
<reference evidence="10 11" key="1">
    <citation type="submission" date="2019-04" db="EMBL/GenBank/DDBJ databases">
        <authorList>
            <consortium name="Pathogen Informatics"/>
        </authorList>
    </citation>
    <scope>NUCLEOTIDE SEQUENCE [LARGE SCALE GENOMIC DNA]</scope>
    <source>
        <strain evidence="8 11">GPSC148</strain>
        <strain evidence="9 10">GPSC559</strain>
    </source>
</reference>